<dbReference type="AlphaFoldDB" id="A0A6M3JPZ9"/>
<evidence type="ECO:0000313" key="1">
    <source>
        <dbReference type="EMBL" id="QJA71132.1"/>
    </source>
</evidence>
<protein>
    <submittedName>
        <fullName evidence="1">Uncharacterized protein</fullName>
    </submittedName>
</protein>
<sequence>MELIPADNGKWYWCIDDEIIGFAESIYYKKKQDAIAAAVTGTLKWHSNFLNFSDSKSCTCADELDQCIHCQEMRYGV</sequence>
<dbReference type="EMBL" id="MT141848">
    <property type="protein sequence ID" value="QJA71132.1"/>
    <property type="molecule type" value="Genomic_DNA"/>
</dbReference>
<reference evidence="1" key="1">
    <citation type="submission" date="2020-03" db="EMBL/GenBank/DDBJ databases">
        <title>The deep terrestrial virosphere.</title>
        <authorList>
            <person name="Holmfeldt K."/>
            <person name="Nilsson E."/>
            <person name="Simone D."/>
            <person name="Lopez-Fernandez M."/>
            <person name="Wu X."/>
            <person name="de Brujin I."/>
            <person name="Lundin D."/>
            <person name="Andersson A."/>
            <person name="Bertilsson S."/>
            <person name="Dopson M."/>
        </authorList>
    </citation>
    <scope>NUCLEOTIDE SEQUENCE</scope>
    <source>
        <strain evidence="1">MM415A03362</strain>
    </source>
</reference>
<gene>
    <name evidence="1" type="ORF">MM415A03362_0010</name>
</gene>
<accession>A0A6M3JPZ9</accession>
<organism evidence="1">
    <name type="scientific">viral metagenome</name>
    <dbReference type="NCBI Taxonomy" id="1070528"/>
    <lineage>
        <taxon>unclassified sequences</taxon>
        <taxon>metagenomes</taxon>
        <taxon>organismal metagenomes</taxon>
    </lineage>
</organism>
<name>A0A6M3JPZ9_9ZZZZ</name>
<proteinExistence type="predicted"/>